<evidence type="ECO:0000256" key="13">
    <source>
        <dbReference type="RuleBase" id="RU003785"/>
    </source>
</evidence>
<proteinExistence type="inferred from homology"/>
<evidence type="ECO:0000256" key="2">
    <source>
        <dbReference type="ARBA" id="ARBA00003213"/>
    </source>
</evidence>
<dbReference type="HAMAP" id="MF_00185">
    <property type="entry name" value="IPP_trans"/>
    <property type="match status" value="1"/>
</dbReference>
<evidence type="ECO:0000256" key="3">
    <source>
        <dbReference type="ARBA" id="ARBA00005842"/>
    </source>
</evidence>
<dbReference type="GO" id="GO:0006400">
    <property type="term" value="P:tRNA modification"/>
    <property type="evidence" value="ECO:0007669"/>
    <property type="project" value="TreeGrafter"/>
</dbReference>
<evidence type="ECO:0000313" key="14">
    <source>
        <dbReference type="EMBL" id="KPJ74254.1"/>
    </source>
</evidence>
<evidence type="ECO:0000256" key="8">
    <source>
        <dbReference type="ARBA" id="ARBA00022842"/>
    </source>
</evidence>
<sequence>MNKILVIIGPTAVGKTKIAIKIAKKISGEIISADSRQIYQYLTIGTAKPTPEERQLIRFHLIDFVHPDDTYSCGQFGRDAEAKIGEVRKRNNIPIVCGGTGLYIKALFHPLHVLPQSDEKLKEKFTTILKQHGIEYLYQKLRAIDPEWAGKIMPQDKQRIVRGLEVYEITGKPLSSLINKQKRKAQFQPYYIGLNAPRDILYQKIDKRVDEMIKKGLVKEVTSLLKRGFDHQSNALRTIGYKEIIAYFQKNLTLDEAVKKIKQRTRNFAKRQITWFNKIPDVHWYNPEDINIIKTIIKPFSTNCNQ</sequence>
<dbReference type="GO" id="GO:0052381">
    <property type="term" value="F:tRNA dimethylallyltransferase activity"/>
    <property type="evidence" value="ECO:0007669"/>
    <property type="project" value="UniProtKB-UniRule"/>
</dbReference>
<evidence type="ECO:0000256" key="9">
    <source>
        <dbReference type="ARBA" id="ARBA00049563"/>
    </source>
</evidence>
<organism evidence="14 15">
    <name type="scientific">candidate division TA06 bacterium DG_78</name>
    <dbReference type="NCBI Taxonomy" id="1703772"/>
    <lineage>
        <taxon>Bacteria</taxon>
        <taxon>Bacteria division TA06</taxon>
    </lineage>
</organism>
<dbReference type="Pfam" id="PF01715">
    <property type="entry name" value="IPPT"/>
    <property type="match status" value="1"/>
</dbReference>
<comment type="cofactor">
    <cofactor evidence="1 10">
        <name>Mg(2+)</name>
        <dbReference type="ChEBI" id="CHEBI:18420"/>
    </cofactor>
</comment>
<dbReference type="GO" id="GO:0005524">
    <property type="term" value="F:ATP binding"/>
    <property type="evidence" value="ECO:0007669"/>
    <property type="project" value="UniProtKB-UniRule"/>
</dbReference>
<comment type="catalytic activity">
    <reaction evidence="9 10 11">
        <text>adenosine(37) in tRNA + dimethylallyl diphosphate = N(6)-dimethylallyladenosine(37) in tRNA + diphosphate</text>
        <dbReference type="Rhea" id="RHEA:26482"/>
        <dbReference type="Rhea" id="RHEA-COMP:10162"/>
        <dbReference type="Rhea" id="RHEA-COMP:10375"/>
        <dbReference type="ChEBI" id="CHEBI:33019"/>
        <dbReference type="ChEBI" id="CHEBI:57623"/>
        <dbReference type="ChEBI" id="CHEBI:74411"/>
        <dbReference type="ChEBI" id="CHEBI:74415"/>
        <dbReference type="EC" id="2.5.1.75"/>
    </reaction>
</comment>
<dbReference type="AlphaFoldDB" id="A0A0S7YHL9"/>
<comment type="similarity">
    <text evidence="3 10 13">Belongs to the IPP transferase family.</text>
</comment>
<comment type="subunit">
    <text evidence="10">Monomer.</text>
</comment>
<dbReference type="Gene3D" id="3.40.50.300">
    <property type="entry name" value="P-loop containing nucleotide triphosphate hydrolases"/>
    <property type="match status" value="1"/>
</dbReference>
<feature type="binding site" evidence="10">
    <location>
        <begin position="11"/>
        <end position="16"/>
    </location>
    <ligand>
        <name>substrate</name>
    </ligand>
</feature>
<protein>
    <recommendedName>
        <fullName evidence="10">tRNA dimethylallyltransferase</fullName>
        <ecNumber evidence="10">2.5.1.75</ecNumber>
    </recommendedName>
    <alternativeName>
        <fullName evidence="10">Dimethylallyl diphosphate:tRNA dimethylallyltransferase</fullName>
        <shortName evidence="10">DMAPP:tRNA dimethylallyltransferase</shortName>
        <shortName evidence="10">DMATase</shortName>
    </alternativeName>
    <alternativeName>
        <fullName evidence="10">Isopentenyl-diphosphate:tRNA isopentenyltransferase</fullName>
        <shortName evidence="10">IPP transferase</shortName>
        <shortName evidence="10">IPPT</shortName>
        <shortName evidence="10">IPTase</shortName>
    </alternativeName>
</protein>
<keyword evidence="8 10" id="KW-0460">Magnesium</keyword>
<dbReference type="PANTHER" id="PTHR11088:SF60">
    <property type="entry name" value="TRNA DIMETHYLALLYLTRANSFERASE"/>
    <property type="match status" value="1"/>
</dbReference>
<feature type="region of interest" description="Interaction with substrate tRNA" evidence="10">
    <location>
        <begin position="34"/>
        <end position="37"/>
    </location>
</feature>
<evidence type="ECO:0000256" key="1">
    <source>
        <dbReference type="ARBA" id="ARBA00001946"/>
    </source>
</evidence>
<comment type="caution">
    <text evidence="10">Lacks conserved residue(s) required for the propagation of feature annotation.</text>
</comment>
<gene>
    <name evidence="10" type="primary">miaA</name>
    <name evidence="14" type="ORF">AMJ52_01360</name>
</gene>
<reference evidence="14 15" key="1">
    <citation type="journal article" date="2015" name="Microbiome">
        <title>Genomic resolution of linkages in carbon, nitrogen, and sulfur cycling among widespread estuary sediment bacteria.</title>
        <authorList>
            <person name="Baker B.J."/>
            <person name="Lazar C.S."/>
            <person name="Teske A.P."/>
            <person name="Dick G.J."/>
        </authorList>
    </citation>
    <scope>NUCLEOTIDE SEQUENCE [LARGE SCALE GENOMIC DNA]</scope>
    <source>
        <strain evidence="14">DG_78</strain>
    </source>
</reference>
<keyword evidence="4 10" id="KW-0808">Transferase</keyword>
<dbReference type="InterPro" id="IPR018022">
    <property type="entry name" value="IPT"/>
</dbReference>
<evidence type="ECO:0000256" key="5">
    <source>
        <dbReference type="ARBA" id="ARBA00022694"/>
    </source>
</evidence>
<accession>A0A0S7YHL9</accession>
<dbReference type="InterPro" id="IPR027417">
    <property type="entry name" value="P-loop_NTPase"/>
</dbReference>
<evidence type="ECO:0000256" key="11">
    <source>
        <dbReference type="RuleBase" id="RU003783"/>
    </source>
</evidence>
<evidence type="ECO:0000256" key="7">
    <source>
        <dbReference type="ARBA" id="ARBA00022840"/>
    </source>
</evidence>
<feature type="site" description="Interaction with substrate tRNA" evidence="10">
    <location>
        <position position="100"/>
    </location>
</feature>
<feature type="region of interest" description="Interaction with substrate tRNA" evidence="10">
    <location>
        <begin position="158"/>
        <end position="162"/>
    </location>
</feature>
<evidence type="ECO:0000256" key="12">
    <source>
        <dbReference type="RuleBase" id="RU003784"/>
    </source>
</evidence>
<keyword evidence="5 10" id="KW-0819">tRNA processing</keyword>
<evidence type="ECO:0000256" key="6">
    <source>
        <dbReference type="ARBA" id="ARBA00022741"/>
    </source>
</evidence>
<dbReference type="PATRIC" id="fig|1703772.3.peg.413"/>
<evidence type="ECO:0000313" key="15">
    <source>
        <dbReference type="Proteomes" id="UP000051012"/>
    </source>
</evidence>
<dbReference type="Gene3D" id="1.10.20.140">
    <property type="match status" value="1"/>
</dbReference>
<feature type="binding site" evidence="10">
    <location>
        <begin position="9"/>
        <end position="16"/>
    </location>
    <ligand>
        <name>ATP</name>
        <dbReference type="ChEBI" id="CHEBI:30616"/>
    </ligand>
</feature>
<dbReference type="EC" id="2.5.1.75" evidence="10"/>
<comment type="function">
    <text evidence="2 10 12">Catalyzes the transfer of a dimethylallyl group onto the adenine at position 37 in tRNAs that read codons beginning with uridine, leading to the formation of N6-(dimethylallyl)adenosine (i(6)A).</text>
</comment>
<keyword evidence="6 10" id="KW-0547">Nucleotide-binding</keyword>
<dbReference type="FunFam" id="1.10.20.140:FF:000001">
    <property type="entry name" value="tRNA dimethylallyltransferase"/>
    <property type="match status" value="1"/>
</dbReference>
<dbReference type="SUPFAM" id="SSF52540">
    <property type="entry name" value="P-loop containing nucleoside triphosphate hydrolases"/>
    <property type="match status" value="2"/>
</dbReference>
<name>A0A0S7YHL9_UNCT6</name>
<dbReference type="Proteomes" id="UP000051012">
    <property type="component" value="Unassembled WGS sequence"/>
</dbReference>
<dbReference type="InterPro" id="IPR039657">
    <property type="entry name" value="Dimethylallyltransferase"/>
</dbReference>
<dbReference type="PANTHER" id="PTHR11088">
    <property type="entry name" value="TRNA DIMETHYLALLYLTRANSFERASE"/>
    <property type="match status" value="1"/>
</dbReference>
<dbReference type="EMBL" id="LJNI01000010">
    <property type="protein sequence ID" value="KPJ74254.1"/>
    <property type="molecule type" value="Genomic_DNA"/>
</dbReference>
<evidence type="ECO:0000256" key="4">
    <source>
        <dbReference type="ARBA" id="ARBA00022679"/>
    </source>
</evidence>
<evidence type="ECO:0000256" key="10">
    <source>
        <dbReference type="HAMAP-Rule" id="MF_00185"/>
    </source>
</evidence>
<keyword evidence="7 10" id="KW-0067">ATP-binding</keyword>
<dbReference type="NCBIfam" id="TIGR00174">
    <property type="entry name" value="miaA"/>
    <property type="match status" value="1"/>
</dbReference>
<comment type="caution">
    <text evidence="14">The sequence shown here is derived from an EMBL/GenBank/DDBJ whole genome shotgun (WGS) entry which is preliminary data.</text>
</comment>